<comment type="caution">
    <text evidence="1">The sequence shown here is derived from an EMBL/GenBank/DDBJ whole genome shotgun (WGS) entry which is preliminary data.</text>
</comment>
<dbReference type="EMBL" id="JALNTZ010000002">
    <property type="protein sequence ID" value="KAJ3662519.1"/>
    <property type="molecule type" value="Genomic_DNA"/>
</dbReference>
<proteinExistence type="predicted"/>
<gene>
    <name evidence="1" type="ORF">Zmor_006864</name>
</gene>
<dbReference type="AlphaFoldDB" id="A0AA38J0P9"/>
<evidence type="ECO:0000313" key="2">
    <source>
        <dbReference type="Proteomes" id="UP001168821"/>
    </source>
</evidence>
<keyword evidence="2" id="KW-1185">Reference proteome</keyword>
<dbReference type="Proteomes" id="UP001168821">
    <property type="component" value="Unassembled WGS sequence"/>
</dbReference>
<reference evidence="1" key="1">
    <citation type="journal article" date="2023" name="G3 (Bethesda)">
        <title>Whole genome assemblies of Zophobas morio and Tenebrio molitor.</title>
        <authorList>
            <person name="Kaur S."/>
            <person name="Stinson S.A."/>
            <person name="diCenzo G.C."/>
        </authorList>
    </citation>
    <scope>NUCLEOTIDE SEQUENCE</scope>
    <source>
        <strain evidence="1">QUZm001</strain>
    </source>
</reference>
<accession>A0AA38J0P9</accession>
<protein>
    <submittedName>
        <fullName evidence="1">Uncharacterized protein</fullName>
    </submittedName>
</protein>
<evidence type="ECO:0000313" key="1">
    <source>
        <dbReference type="EMBL" id="KAJ3662519.1"/>
    </source>
</evidence>
<sequence>MVEMKGKVDNRIKENGKIETNMFIMQLDKRSEKEAPDNRFLIEKVILIIGLSRACRRDKLLKMTTSDVEDSIIIIRISDSKNHSQRSFVISRQDHIYCENNVFYVRELLPKIFYEIYQRKMC</sequence>
<name>A0AA38J0P9_9CUCU</name>
<organism evidence="1 2">
    <name type="scientific">Zophobas morio</name>
    <dbReference type="NCBI Taxonomy" id="2755281"/>
    <lineage>
        <taxon>Eukaryota</taxon>
        <taxon>Metazoa</taxon>
        <taxon>Ecdysozoa</taxon>
        <taxon>Arthropoda</taxon>
        <taxon>Hexapoda</taxon>
        <taxon>Insecta</taxon>
        <taxon>Pterygota</taxon>
        <taxon>Neoptera</taxon>
        <taxon>Endopterygota</taxon>
        <taxon>Coleoptera</taxon>
        <taxon>Polyphaga</taxon>
        <taxon>Cucujiformia</taxon>
        <taxon>Tenebrionidae</taxon>
        <taxon>Zophobas</taxon>
    </lineage>
</organism>